<evidence type="ECO:0000256" key="6">
    <source>
        <dbReference type="RuleBase" id="RU361235"/>
    </source>
</evidence>
<gene>
    <name evidence="8" type="ORF">WA026_007864</name>
</gene>
<dbReference type="InterPro" id="IPR029058">
    <property type="entry name" value="AB_hydrolase_fold"/>
</dbReference>
<keyword evidence="2" id="KW-0719">Serine esterase</keyword>
<feature type="domain" description="Carboxylesterase type B" evidence="7">
    <location>
        <begin position="8"/>
        <end position="481"/>
    </location>
</feature>
<comment type="similarity">
    <text evidence="1 6">Belongs to the type-B carboxylesterase/lipase family.</text>
</comment>
<dbReference type="Proteomes" id="UP001431783">
    <property type="component" value="Unassembled WGS sequence"/>
</dbReference>
<evidence type="ECO:0000256" key="5">
    <source>
        <dbReference type="ARBA" id="ARBA00023180"/>
    </source>
</evidence>
<dbReference type="AlphaFoldDB" id="A0AAW1TV80"/>
<dbReference type="PANTHER" id="PTHR43142">
    <property type="entry name" value="CARBOXYLIC ESTER HYDROLASE"/>
    <property type="match status" value="1"/>
</dbReference>
<dbReference type="SUPFAM" id="SSF53474">
    <property type="entry name" value="alpha/beta-Hydrolases"/>
    <property type="match status" value="1"/>
</dbReference>
<keyword evidence="4" id="KW-1015">Disulfide bond</keyword>
<evidence type="ECO:0000259" key="7">
    <source>
        <dbReference type="Pfam" id="PF00135"/>
    </source>
</evidence>
<comment type="caution">
    <text evidence="8">The sequence shown here is derived from an EMBL/GenBank/DDBJ whole genome shotgun (WGS) entry which is preliminary data.</text>
</comment>
<evidence type="ECO:0000256" key="4">
    <source>
        <dbReference type="ARBA" id="ARBA00023157"/>
    </source>
</evidence>
<evidence type="ECO:0000313" key="9">
    <source>
        <dbReference type="Proteomes" id="UP001431783"/>
    </source>
</evidence>
<sequence length="491" mass="55630">MFFNFIGKEDNCLNLNVYTKEMPKDSDPPKPVMVFIHGGGFIQGSNSKEFYNPSYLMTQNVIQVIINYRLGILGFLCLEDDSLGVMGNAGLKDQVMALKWVKENISSFGGDPNNVTIYGESAGSASVHYHLLSPASKGLFHKAILQSGCALNPWASGQRGTASLTKYLDIKDTEDKKILEKLQKMCLKKIVSAQMRVPEFFQGSVQRPYGPVIEHPSDEAFLVESPLKILKDGTYNQVPVIVGLNSNEGMLFEFVRVLHKIKGPIDCEMEVPFDMGLAPKTEVTSLIGEKIRKFYKLDEGSDEDKLDAVHKLKADLQFVHGVHRFVNLQLLTNENPMYYYIFSFEGELNYFKKLATSKSTIPFFFMHYLMNKTGMKGVFRKLGNSFGFRNIPGVCHADDLGYLFATFFTPSVSKNSREEVMIKRLVALWTNFAKFGNPTPPNDDNLSVSWTPAEKENLHFLNIADELKMESCPFKERNVFWDDIYKEYSKN</sequence>
<dbReference type="EMBL" id="JARQZJ010000033">
    <property type="protein sequence ID" value="KAK9875472.1"/>
    <property type="molecule type" value="Genomic_DNA"/>
</dbReference>
<organism evidence="8 9">
    <name type="scientific">Henosepilachna vigintioctopunctata</name>
    <dbReference type="NCBI Taxonomy" id="420089"/>
    <lineage>
        <taxon>Eukaryota</taxon>
        <taxon>Metazoa</taxon>
        <taxon>Ecdysozoa</taxon>
        <taxon>Arthropoda</taxon>
        <taxon>Hexapoda</taxon>
        <taxon>Insecta</taxon>
        <taxon>Pterygota</taxon>
        <taxon>Neoptera</taxon>
        <taxon>Endopterygota</taxon>
        <taxon>Coleoptera</taxon>
        <taxon>Polyphaga</taxon>
        <taxon>Cucujiformia</taxon>
        <taxon>Coccinelloidea</taxon>
        <taxon>Coccinellidae</taxon>
        <taxon>Epilachninae</taxon>
        <taxon>Epilachnini</taxon>
        <taxon>Henosepilachna</taxon>
    </lineage>
</organism>
<dbReference type="GO" id="GO:0052689">
    <property type="term" value="F:carboxylic ester hydrolase activity"/>
    <property type="evidence" value="ECO:0007669"/>
    <property type="project" value="UniProtKB-KW"/>
</dbReference>
<dbReference type="PROSITE" id="PS00122">
    <property type="entry name" value="CARBOXYLESTERASE_B_1"/>
    <property type="match status" value="1"/>
</dbReference>
<evidence type="ECO:0000256" key="3">
    <source>
        <dbReference type="ARBA" id="ARBA00022801"/>
    </source>
</evidence>
<evidence type="ECO:0000313" key="8">
    <source>
        <dbReference type="EMBL" id="KAK9875472.1"/>
    </source>
</evidence>
<proteinExistence type="inferred from homology"/>
<protein>
    <recommendedName>
        <fullName evidence="6">Carboxylic ester hydrolase</fullName>
        <ecNumber evidence="6">3.1.1.-</ecNumber>
    </recommendedName>
</protein>
<evidence type="ECO:0000256" key="1">
    <source>
        <dbReference type="ARBA" id="ARBA00005964"/>
    </source>
</evidence>
<keyword evidence="3 6" id="KW-0378">Hydrolase</keyword>
<keyword evidence="9" id="KW-1185">Reference proteome</keyword>
<name>A0AAW1TV80_9CUCU</name>
<keyword evidence="5" id="KW-0325">Glycoprotein</keyword>
<evidence type="ECO:0000256" key="2">
    <source>
        <dbReference type="ARBA" id="ARBA00022487"/>
    </source>
</evidence>
<dbReference type="EC" id="3.1.1.-" evidence="6"/>
<dbReference type="Gene3D" id="3.40.50.1820">
    <property type="entry name" value="alpha/beta hydrolase"/>
    <property type="match status" value="1"/>
</dbReference>
<reference evidence="8 9" key="1">
    <citation type="submission" date="2023-03" db="EMBL/GenBank/DDBJ databases">
        <title>Genome insight into feeding habits of ladybird beetles.</title>
        <authorList>
            <person name="Li H.-S."/>
            <person name="Huang Y.-H."/>
            <person name="Pang H."/>
        </authorList>
    </citation>
    <scope>NUCLEOTIDE SEQUENCE [LARGE SCALE GENOMIC DNA]</scope>
    <source>
        <strain evidence="8">SYSU_2023b</strain>
        <tissue evidence="8">Whole body</tissue>
    </source>
</reference>
<accession>A0AAW1TV80</accession>
<dbReference type="InterPro" id="IPR019826">
    <property type="entry name" value="Carboxylesterase_B_AS"/>
</dbReference>
<dbReference type="InterPro" id="IPR002018">
    <property type="entry name" value="CarbesteraseB"/>
</dbReference>
<dbReference type="PANTHER" id="PTHR43142:SF1">
    <property type="entry name" value="CARBOXYLIC ESTER HYDROLASE"/>
    <property type="match status" value="1"/>
</dbReference>
<dbReference type="Pfam" id="PF00135">
    <property type="entry name" value="COesterase"/>
    <property type="match status" value="1"/>
</dbReference>